<dbReference type="SMART" id="SM00847">
    <property type="entry name" value="HA2"/>
    <property type="match status" value="1"/>
</dbReference>
<dbReference type="InterPro" id="IPR011709">
    <property type="entry name" value="DEAD-box_helicase_OB_fold"/>
</dbReference>
<dbReference type="InterPro" id="IPR014001">
    <property type="entry name" value="Helicase_ATP-bd"/>
</dbReference>
<dbReference type="InterPro" id="IPR007502">
    <property type="entry name" value="Helicase-assoc_dom"/>
</dbReference>
<dbReference type="GO" id="GO:0016787">
    <property type="term" value="F:hydrolase activity"/>
    <property type="evidence" value="ECO:0007669"/>
    <property type="project" value="UniProtKB-KW"/>
</dbReference>
<dbReference type="InterPro" id="IPR001650">
    <property type="entry name" value="Helicase_C-like"/>
</dbReference>
<evidence type="ECO:0000256" key="10">
    <source>
        <dbReference type="SAM" id="MobiDB-lite"/>
    </source>
</evidence>
<feature type="domain" description="S1 motif" evidence="11">
    <location>
        <begin position="69"/>
        <end position="140"/>
    </location>
</feature>
<dbReference type="InterPro" id="IPR048333">
    <property type="entry name" value="HA2_WH"/>
</dbReference>
<dbReference type="SMART" id="SM00487">
    <property type="entry name" value="DEXDc"/>
    <property type="match status" value="1"/>
</dbReference>
<evidence type="ECO:0000259" key="11">
    <source>
        <dbReference type="PROSITE" id="PS50126"/>
    </source>
</evidence>
<dbReference type="InterPro" id="IPR003029">
    <property type="entry name" value="S1_domain"/>
</dbReference>
<evidence type="ECO:0000256" key="1">
    <source>
        <dbReference type="ARBA" id="ARBA00012552"/>
    </source>
</evidence>
<feature type="domain" description="Helicase ATP-binding" evidence="12">
    <location>
        <begin position="305"/>
        <end position="468"/>
    </location>
</feature>
<keyword evidence="7" id="KW-0508">mRNA splicing</keyword>
<evidence type="ECO:0000313" key="15">
    <source>
        <dbReference type="Proteomes" id="UP001152885"/>
    </source>
</evidence>
<dbReference type="GO" id="GO:0005684">
    <property type="term" value="C:U2-type spliceosomal complex"/>
    <property type="evidence" value="ECO:0007669"/>
    <property type="project" value="UniProtKB-ARBA"/>
</dbReference>
<feature type="region of interest" description="Disordered" evidence="10">
    <location>
        <begin position="928"/>
        <end position="953"/>
    </location>
</feature>
<dbReference type="GO" id="GO:0003724">
    <property type="term" value="F:RNA helicase activity"/>
    <property type="evidence" value="ECO:0007669"/>
    <property type="project" value="UniProtKB-EC"/>
</dbReference>
<name>A0A9W4TYK8_9ASCO</name>
<proteinExistence type="predicted"/>
<feature type="domain" description="Helicase C-terminal" evidence="13">
    <location>
        <begin position="490"/>
        <end position="667"/>
    </location>
</feature>
<evidence type="ECO:0000313" key="14">
    <source>
        <dbReference type="EMBL" id="CAI5759823.1"/>
    </source>
</evidence>
<dbReference type="FunFam" id="3.40.50.300:FF:000615">
    <property type="entry name" value="pre-mRNA-splicing factor ATP-dependent RNA helicase DEAH7"/>
    <property type="match status" value="1"/>
</dbReference>
<dbReference type="FunFam" id="3.40.50.300:FF:000007">
    <property type="entry name" value="Pre-mRNA-splicing factor ATP-dependent RNA helicase"/>
    <property type="match status" value="1"/>
</dbReference>
<dbReference type="GO" id="GO:0065003">
    <property type="term" value="P:protein-containing complex assembly"/>
    <property type="evidence" value="ECO:0007669"/>
    <property type="project" value="UniProtKB-ARBA"/>
</dbReference>
<dbReference type="SUPFAM" id="SSF52540">
    <property type="entry name" value="P-loop containing nucleoside triphosphate hydrolases"/>
    <property type="match status" value="1"/>
</dbReference>
<dbReference type="SUPFAM" id="SSF50249">
    <property type="entry name" value="Nucleic acid-binding proteins"/>
    <property type="match status" value="1"/>
</dbReference>
<dbReference type="InterPro" id="IPR002464">
    <property type="entry name" value="DNA/RNA_helicase_DEAH_CS"/>
</dbReference>
<evidence type="ECO:0000259" key="12">
    <source>
        <dbReference type="PROSITE" id="PS51192"/>
    </source>
</evidence>
<evidence type="ECO:0000256" key="8">
    <source>
        <dbReference type="ARBA" id="ARBA00023242"/>
    </source>
</evidence>
<keyword evidence="4" id="KW-0378">Hydrolase</keyword>
<organism evidence="14 15">
    <name type="scientific">Candida verbasci</name>
    <dbReference type="NCBI Taxonomy" id="1227364"/>
    <lineage>
        <taxon>Eukaryota</taxon>
        <taxon>Fungi</taxon>
        <taxon>Dikarya</taxon>
        <taxon>Ascomycota</taxon>
        <taxon>Saccharomycotina</taxon>
        <taxon>Pichiomycetes</taxon>
        <taxon>Debaryomycetaceae</taxon>
        <taxon>Candida/Lodderomyces clade</taxon>
        <taxon>Candida</taxon>
    </lineage>
</organism>
<dbReference type="PANTHER" id="PTHR18934">
    <property type="entry name" value="ATP-DEPENDENT RNA HELICASE"/>
    <property type="match status" value="1"/>
</dbReference>
<dbReference type="InterPro" id="IPR049621">
    <property type="entry name" value="S1_DHX8_helicase"/>
</dbReference>
<dbReference type="Pfam" id="PF00270">
    <property type="entry name" value="DEAD"/>
    <property type="match status" value="1"/>
</dbReference>
<dbReference type="Pfam" id="PF21010">
    <property type="entry name" value="HA2_C"/>
    <property type="match status" value="1"/>
</dbReference>
<feature type="compositionally biased region" description="Acidic residues" evidence="10">
    <location>
        <begin position="192"/>
        <end position="208"/>
    </location>
</feature>
<keyword evidence="6" id="KW-0067">ATP-binding</keyword>
<keyword evidence="15" id="KW-1185">Reference proteome</keyword>
<dbReference type="SMART" id="SM00490">
    <property type="entry name" value="HELICc"/>
    <property type="match status" value="1"/>
</dbReference>
<dbReference type="GO" id="GO:0003723">
    <property type="term" value="F:RNA binding"/>
    <property type="evidence" value="ECO:0007669"/>
    <property type="project" value="TreeGrafter"/>
</dbReference>
<dbReference type="Pfam" id="PF00575">
    <property type="entry name" value="S1"/>
    <property type="match status" value="1"/>
</dbReference>
<dbReference type="GO" id="GO:0005524">
    <property type="term" value="F:ATP binding"/>
    <property type="evidence" value="ECO:0007669"/>
    <property type="project" value="UniProtKB-KW"/>
</dbReference>
<sequence length="953" mass="109177">MNQIITKHLKITSNEETQLIRDFVNSLYKDNKNYHDFKSAIEKNGEFSNDFINDVYKLLRDDSVKLEINEIILGYVSKITDYGAFIRFNNYSGLCHISQISKNGSRINSPNDLLSKNQQVYCKIINIIDRPKLKISLSMRNINQETGEEEEEKEAEIRGRSFERTLKKRKLTSPERWELKQLKASGASIDIELSEDEDEHQDDEEEIGSAEIEQSTIKPNFLQGMEIKSEAVRIEKVIQDDPNSLDKIATLGSKFAKKYKETHKEKPTIDQDELKKKLSFGKKTTTPIEEQRKSLPVYSMRQELINVIKDNQFVVIVGETGSGKTTQIVQYIYEEQLNKGKIIGCTQPRRVAATSVAKRVAEEVGCKVGDIVGYNVRFDDNTSPKTKIKYLTDGMLEREALNDPLMSKYSVIMLDEAHERTIATDVLFALLKKACSNNPNLQVIVTSATLDSDKFSKFFNNCPILKIPGRTYPVEILYTRVPEMDYLKAALDSVFQIHLSEPQGDILVFLTGQDEIDTSCDILLERMKNFKHVTTSELIVLPVYSSLPSEIQSRIFEPTPTGSRKCILATNIAETSITIDGIYFVIDPGYVKLNAYDPKLGMDSLKIKPISQAQANQRSGRAGRTGPGKCYRLYTESAYLTQMLPNTIPEIQRQNLSHTILMLKAMGINDVLKFDFMDPPSMNTLLNALQDLYILDALDNDGNLTLLGKKMANFPMEPALAKTLIKSVEFDCTEEILTIVAMLSVQSIFYRPKDKQQESDQRKAKFHSSYGDHLTLLNVYQKWIQNLKNPTWCKDNFIQERSMRKAMDIRKQLTSMMLKYNYNIKSCGNDINLIRKTLCCGYFKNSSRRDNQGDNSYKTINASETSVYLHPSSSLFGKAPEYLIYHSLLLTTKEYMHCCTIVESKWLYEYAPKYFKLSDKKKQKIQPLFDRSSQMKKDDDNKNNWRLSTKRNL</sequence>
<dbReference type="EMBL" id="CANTUO010000005">
    <property type="protein sequence ID" value="CAI5759823.1"/>
    <property type="molecule type" value="Genomic_DNA"/>
</dbReference>
<comment type="catalytic activity">
    <reaction evidence="9">
        <text>ATP + H2O = ADP + phosphate + H(+)</text>
        <dbReference type="Rhea" id="RHEA:13065"/>
        <dbReference type="ChEBI" id="CHEBI:15377"/>
        <dbReference type="ChEBI" id="CHEBI:15378"/>
        <dbReference type="ChEBI" id="CHEBI:30616"/>
        <dbReference type="ChEBI" id="CHEBI:43474"/>
        <dbReference type="ChEBI" id="CHEBI:456216"/>
        <dbReference type="EC" id="3.6.4.13"/>
    </reaction>
</comment>
<feature type="region of interest" description="Disordered" evidence="10">
    <location>
        <begin position="189"/>
        <end position="215"/>
    </location>
</feature>
<evidence type="ECO:0000256" key="6">
    <source>
        <dbReference type="ARBA" id="ARBA00022840"/>
    </source>
</evidence>
<evidence type="ECO:0000256" key="3">
    <source>
        <dbReference type="ARBA" id="ARBA00022741"/>
    </source>
</evidence>
<comment type="caution">
    <text evidence="14">The sequence shown here is derived from an EMBL/GenBank/DDBJ whole genome shotgun (WGS) entry which is preliminary data.</text>
</comment>
<dbReference type="Gene3D" id="1.20.120.1080">
    <property type="match status" value="1"/>
</dbReference>
<dbReference type="GO" id="GO:0000390">
    <property type="term" value="P:spliceosomal complex disassembly"/>
    <property type="evidence" value="ECO:0007669"/>
    <property type="project" value="TreeGrafter"/>
</dbReference>
<keyword evidence="8" id="KW-0539">Nucleus</keyword>
<dbReference type="CDD" id="cd05684">
    <property type="entry name" value="S1_DHX8_helicase"/>
    <property type="match status" value="1"/>
</dbReference>
<evidence type="ECO:0000256" key="9">
    <source>
        <dbReference type="ARBA" id="ARBA00047984"/>
    </source>
</evidence>
<dbReference type="EC" id="3.6.4.13" evidence="1"/>
<evidence type="ECO:0000256" key="7">
    <source>
        <dbReference type="ARBA" id="ARBA00023187"/>
    </source>
</evidence>
<evidence type="ECO:0000256" key="5">
    <source>
        <dbReference type="ARBA" id="ARBA00022806"/>
    </source>
</evidence>
<reference evidence="14" key="1">
    <citation type="submission" date="2022-12" db="EMBL/GenBank/DDBJ databases">
        <authorList>
            <person name="Brejova B."/>
        </authorList>
    </citation>
    <scope>NUCLEOTIDE SEQUENCE</scope>
</reference>
<evidence type="ECO:0000256" key="2">
    <source>
        <dbReference type="ARBA" id="ARBA00022664"/>
    </source>
</evidence>
<keyword evidence="5" id="KW-0347">Helicase</keyword>
<dbReference type="Gene3D" id="3.40.50.300">
    <property type="entry name" value="P-loop containing nucleotide triphosphate hydrolases"/>
    <property type="match status" value="2"/>
</dbReference>
<feature type="compositionally biased region" description="Basic and acidic residues" evidence="10">
    <location>
        <begin position="933"/>
        <end position="943"/>
    </location>
</feature>
<protein>
    <recommendedName>
        <fullName evidence="1">RNA helicase</fullName>
        <ecNumber evidence="1">3.6.4.13</ecNumber>
    </recommendedName>
</protein>
<dbReference type="AlphaFoldDB" id="A0A9W4TYK8"/>
<keyword evidence="2" id="KW-0507">mRNA processing</keyword>
<dbReference type="GO" id="GO:0022613">
    <property type="term" value="P:ribonucleoprotein complex biogenesis"/>
    <property type="evidence" value="ECO:0007669"/>
    <property type="project" value="UniProtKB-ARBA"/>
</dbReference>
<dbReference type="PROSITE" id="PS51192">
    <property type="entry name" value="HELICASE_ATP_BIND_1"/>
    <property type="match status" value="1"/>
</dbReference>
<dbReference type="InterPro" id="IPR027417">
    <property type="entry name" value="P-loop_NTPase"/>
</dbReference>
<dbReference type="OrthoDB" id="10253254at2759"/>
<dbReference type="InterPro" id="IPR012340">
    <property type="entry name" value="NA-bd_OB-fold"/>
</dbReference>
<evidence type="ECO:0000259" key="13">
    <source>
        <dbReference type="PROSITE" id="PS51194"/>
    </source>
</evidence>
<dbReference type="CDD" id="cd18791">
    <property type="entry name" value="SF2_C_RHA"/>
    <property type="match status" value="1"/>
</dbReference>
<accession>A0A9W4TYK8</accession>
<dbReference type="Pfam" id="PF07717">
    <property type="entry name" value="OB_NTP_bind"/>
    <property type="match status" value="1"/>
</dbReference>
<dbReference type="PROSITE" id="PS50126">
    <property type="entry name" value="S1"/>
    <property type="match status" value="1"/>
</dbReference>
<dbReference type="InterPro" id="IPR011545">
    <property type="entry name" value="DEAD/DEAH_box_helicase_dom"/>
</dbReference>
<dbReference type="SMART" id="SM00316">
    <property type="entry name" value="S1"/>
    <property type="match status" value="1"/>
</dbReference>
<dbReference type="PANTHER" id="PTHR18934:SF85">
    <property type="entry name" value="ATP-DEPENDENT RNA HELICASE DHX8"/>
    <property type="match status" value="1"/>
</dbReference>
<dbReference type="PROSITE" id="PS51194">
    <property type="entry name" value="HELICASE_CTER"/>
    <property type="match status" value="1"/>
</dbReference>
<dbReference type="FunFam" id="1.20.120.1080:FF:000001">
    <property type="entry name" value="Pre-mRNA-splicing factor ATP-dependent RNA helicase"/>
    <property type="match status" value="1"/>
</dbReference>
<evidence type="ECO:0000256" key="4">
    <source>
        <dbReference type="ARBA" id="ARBA00022801"/>
    </source>
</evidence>
<dbReference type="PROSITE" id="PS00690">
    <property type="entry name" value="DEAH_ATP_HELICASE"/>
    <property type="match status" value="1"/>
</dbReference>
<keyword evidence="3" id="KW-0547">Nucleotide-binding</keyword>
<dbReference type="Pfam" id="PF00271">
    <property type="entry name" value="Helicase_C"/>
    <property type="match status" value="1"/>
</dbReference>
<dbReference type="Gene3D" id="2.40.50.140">
    <property type="entry name" value="Nucleic acid-binding proteins"/>
    <property type="match status" value="1"/>
</dbReference>
<dbReference type="Pfam" id="PF04408">
    <property type="entry name" value="WHD_HA2"/>
    <property type="match status" value="1"/>
</dbReference>
<gene>
    <name evidence="14" type="ORF">CANVERA_P4335</name>
</gene>
<dbReference type="GO" id="GO:0071013">
    <property type="term" value="C:catalytic step 2 spliceosome"/>
    <property type="evidence" value="ECO:0007669"/>
    <property type="project" value="TreeGrafter"/>
</dbReference>
<dbReference type="Proteomes" id="UP001152885">
    <property type="component" value="Unassembled WGS sequence"/>
</dbReference>